<protein>
    <submittedName>
        <fullName evidence="1">Uncharacterized protein</fullName>
    </submittedName>
</protein>
<gene>
    <name evidence="1" type="ORF">L6452_20561</name>
</gene>
<name>A0ACB9BB98_ARCLA</name>
<keyword evidence="2" id="KW-1185">Reference proteome</keyword>
<dbReference type="EMBL" id="CM042052">
    <property type="protein sequence ID" value="KAI3719659.1"/>
    <property type="molecule type" value="Genomic_DNA"/>
</dbReference>
<comment type="caution">
    <text evidence="1">The sequence shown here is derived from an EMBL/GenBank/DDBJ whole genome shotgun (WGS) entry which is preliminary data.</text>
</comment>
<dbReference type="Proteomes" id="UP001055879">
    <property type="component" value="Linkage Group LG06"/>
</dbReference>
<evidence type="ECO:0000313" key="2">
    <source>
        <dbReference type="Proteomes" id="UP001055879"/>
    </source>
</evidence>
<sequence length="104" mass="11993">MEQQREREKRSDDEREMENDGERRTLDRQCEKAGEATVPKARREKKKSDGTISPKSHRFLLHLLLHVRFLLHLFSMVESVTIGRAVGASRRRKALNPPSSSANP</sequence>
<proteinExistence type="predicted"/>
<accession>A0ACB9BB98</accession>
<evidence type="ECO:0000313" key="1">
    <source>
        <dbReference type="EMBL" id="KAI3719659.1"/>
    </source>
</evidence>
<reference evidence="2" key="1">
    <citation type="journal article" date="2022" name="Mol. Ecol. Resour.">
        <title>The genomes of chicory, endive, great burdock and yacon provide insights into Asteraceae palaeo-polyploidization history and plant inulin production.</title>
        <authorList>
            <person name="Fan W."/>
            <person name="Wang S."/>
            <person name="Wang H."/>
            <person name="Wang A."/>
            <person name="Jiang F."/>
            <person name="Liu H."/>
            <person name="Zhao H."/>
            <person name="Xu D."/>
            <person name="Zhang Y."/>
        </authorList>
    </citation>
    <scope>NUCLEOTIDE SEQUENCE [LARGE SCALE GENOMIC DNA]</scope>
    <source>
        <strain evidence="2">cv. Niubang</strain>
    </source>
</reference>
<reference evidence="1 2" key="2">
    <citation type="journal article" date="2022" name="Mol. Ecol. Resour.">
        <title>The genomes of chicory, endive, great burdock and yacon provide insights into Asteraceae paleo-polyploidization history and plant inulin production.</title>
        <authorList>
            <person name="Fan W."/>
            <person name="Wang S."/>
            <person name="Wang H."/>
            <person name="Wang A."/>
            <person name="Jiang F."/>
            <person name="Liu H."/>
            <person name="Zhao H."/>
            <person name="Xu D."/>
            <person name="Zhang Y."/>
        </authorList>
    </citation>
    <scope>NUCLEOTIDE SEQUENCE [LARGE SCALE GENOMIC DNA]</scope>
    <source>
        <strain evidence="2">cv. Niubang</strain>
    </source>
</reference>
<organism evidence="1 2">
    <name type="scientific">Arctium lappa</name>
    <name type="common">Greater burdock</name>
    <name type="synonym">Lappa major</name>
    <dbReference type="NCBI Taxonomy" id="4217"/>
    <lineage>
        <taxon>Eukaryota</taxon>
        <taxon>Viridiplantae</taxon>
        <taxon>Streptophyta</taxon>
        <taxon>Embryophyta</taxon>
        <taxon>Tracheophyta</taxon>
        <taxon>Spermatophyta</taxon>
        <taxon>Magnoliopsida</taxon>
        <taxon>eudicotyledons</taxon>
        <taxon>Gunneridae</taxon>
        <taxon>Pentapetalae</taxon>
        <taxon>asterids</taxon>
        <taxon>campanulids</taxon>
        <taxon>Asterales</taxon>
        <taxon>Asteraceae</taxon>
        <taxon>Carduoideae</taxon>
        <taxon>Cardueae</taxon>
        <taxon>Arctiinae</taxon>
        <taxon>Arctium</taxon>
    </lineage>
</organism>